<evidence type="ECO:0000313" key="2">
    <source>
        <dbReference type="EMBL" id="GEJ57572.1"/>
    </source>
</evidence>
<feature type="domain" description="Smr" evidence="1">
    <location>
        <begin position="18"/>
        <end position="93"/>
    </location>
</feature>
<organism evidence="2 3">
    <name type="scientific">Anaeromyxobacter diazotrophicus</name>
    <dbReference type="NCBI Taxonomy" id="2590199"/>
    <lineage>
        <taxon>Bacteria</taxon>
        <taxon>Pseudomonadati</taxon>
        <taxon>Myxococcota</taxon>
        <taxon>Myxococcia</taxon>
        <taxon>Myxococcales</taxon>
        <taxon>Cystobacterineae</taxon>
        <taxon>Anaeromyxobacteraceae</taxon>
        <taxon>Anaeromyxobacter</taxon>
    </lineage>
</organism>
<evidence type="ECO:0000259" key="1">
    <source>
        <dbReference type="PROSITE" id="PS50828"/>
    </source>
</evidence>
<dbReference type="AlphaFoldDB" id="A0A7I9VME7"/>
<dbReference type="Gene3D" id="3.30.1370.110">
    <property type="match status" value="1"/>
</dbReference>
<dbReference type="RefSeq" id="WP_176065273.1">
    <property type="nucleotide sequence ID" value="NZ_BJTG01000005.1"/>
</dbReference>
<dbReference type="SMART" id="SM00463">
    <property type="entry name" value="SMR"/>
    <property type="match status" value="1"/>
</dbReference>
<accession>A0A7I9VME7</accession>
<dbReference type="InterPro" id="IPR002625">
    <property type="entry name" value="Smr_dom"/>
</dbReference>
<gene>
    <name evidence="2" type="ORF">AMYX_23130</name>
</gene>
<proteinExistence type="predicted"/>
<dbReference type="InterPro" id="IPR036063">
    <property type="entry name" value="Smr_dom_sf"/>
</dbReference>
<dbReference type="PANTHER" id="PTHR35562">
    <property type="entry name" value="DNA ENDONUCLEASE SMRA-RELATED"/>
    <property type="match status" value="1"/>
</dbReference>
<keyword evidence="3" id="KW-1185">Reference proteome</keyword>
<sequence length="99" mass="10834">MDGPPEDEPVELPIDGTLDLHTFRPAEVKDLVPEWLAACQERGLTQVRIVHGKGTGALRRTVEAILARSPRVRAFRPADEAGGGWGATLVDLARARERQ</sequence>
<dbReference type="PANTHER" id="PTHR35562:SF2">
    <property type="entry name" value="DNA ENDONUCLEASE SMRA-RELATED"/>
    <property type="match status" value="1"/>
</dbReference>
<name>A0A7I9VME7_9BACT</name>
<evidence type="ECO:0000313" key="3">
    <source>
        <dbReference type="Proteomes" id="UP000503640"/>
    </source>
</evidence>
<reference evidence="3" key="1">
    <citation type="journal article" date="2020" name="Appl. Environ. Microbiol.">
        <title>Diazotrophic Anaeromyxobacter Isolates from Soils.</title>
        <authorList>
            <person name="Masuda Y."/>
            <person name="Yamanaka H."/>
            <person name="Xu Z.X."/>
            <person name="Shiratori Y."/>
            <person name="Aono T."/>
            <person name="Amachi S."/>
            <person name="Senoo K."/>
            <person name="Itoh H."/>
        </authorList>
    </citation>
    <scope>NUCLEOTIDE SEQUENCE [LARGE SCALE GENOMIC DNA]</scope>
    <source>
        <strain evidence="3">R267</strain>
    </source>
</reference>
<comment type="caution">
    <text evidence="2">The sequence shown here is derived from an EMBL/GenBank/DDBJ whole genome shotgun (WGS) entry which is preliminary data.</text>
</comment>
<dbReference type="PROSITE" id="PS50828">
    <property type="entry name" value="SMR"/>
    <property type="match status" value="1"/>
</dbReference>
<protein>
    <recommendedName>
        <fullName evidence="1">Smr domain-containing protein</fullName>
    </recommendedName>
</protein>
<dbReference type="Proteomes" id="UP000503640">
    <property type="component" value="Unassembled WGS sequence"/>
</dbReference>
<dbReference type="EMBL" id="BJTG01000005">
    <property type="protein sequence ID" value="GEJ57572.1"/>
    <property type="molecule type" value="Genomic_DNA"/>
</dbReference>
<dbReference type="SUPFAM" id="SSF160443">
    <property type="entry name" value="SMR domain-like"/>
    <property type="match status" value="1"/>
</dbReference>
<dbReference type="Pfam" id="PF01713">
    <property type="entry name" value="Smr"/>
    <property type="match status" value="1"/>
</dbReference>